<sequence length="234" mass="26437">VKIPGPLRDARFVERPNRFLTVVDIDGTQVKSHLPDPGRLTELLVPGAQLKVRPRDSQSSQRRTSWTTLLVKKGRNWVSIDSTLPNRFVESLLVNGELSIFDLYTLVRREVTVGSHRFDFLLKKNGKPYYLEVKSVTFVEKSICMFPDAVTERGAKHALALANMVKSGVKAGILFVCQRSDAKLFRPMWDRDRKFSEALVTAEKTGVDINVITAKVTPSSITYNNQIPYDLTPF</sequence>
<dbReference type="InterPro" id="IPR041465">
    <property type="entry name" value="SfsA_N"/>
</dbReference>
<dbReference type="InterPro" id="IPR005224">
    <property type="entry name" value="SfsA"/>
</dbReference>
<gene>
    <name evidence="3" type="ORF">METZ01_LOCUS59505</name>
</gene>
<evidence type="ECO:0008006" key="4">
    <source>
        <dbReference type="Google" id="ProtNLM"/>
    </source>
</evidence>
<proteinExistence type="inferred from homology"/>
<dbReference type="PANTHER" id="PTHR30545">
    <property type="entry name" value="SUGAR FERMENTATION STIMULATION PROTEIN A"/>
    <property type="match status" value="1"/>
</dbReference>
<dbReference type="Pfam" id="PF03749">
    <property type="entry name" value="SfsA"/>
    <property type="match status" value="1"/>
</dbReference>
<accession>A0A381STL8</accession>
<dbReference type="Pfam" id="PF17746">
    <property type="entry name" value="SfsA_N"/>
    <property type="match status" value="1"/>
</dbReference>
<protein>
    <recommendedName>
        <fullName evidence="4">Sugar fermentation stimulation protein C-terminal domain-containing protein</fullName>
    </recommendedName>
</protein>
<dbReference type="AlphaFoldDB" id="A0A381STL8"/>
<feature type="domain" description="SfsA N-terminal OB" evidence="2">
    <location>
        <begin position="13"/>
        <end position="80"/>
    </location>
</feature>
<feature type="domain" description="Sugar fermentation stimulation protein C-terminal" evidence="1">
    <location>
        <begin position="84"/>
        <end position="219"/>
    </location>
</feature>
<reference evidence="3" key="1">
    <citation type="submission" date="2018-05" db="EMBL/GenBank/DDBJ databases">
        <authorList>
            <person name="Lanie J.A."/>
            <person name="Ng W.-L."/>
            <person name="Kazmierczak K.M."/>
            <person name="Andrzejewski T.M."/>
            <person name="Davidsen T.M."/>
            <person name="Wayne K.J."/>
            <person name="Tettelin H."/>
            <person name="Glass J.I."/>
            <person name="Rusch D."/>
            <person name="Podicherti R."/>
            <person name="Tsui H.-C.T."/>
            <person name="Winkler M.E."/>
        </authorList>
    </citation>
    <scope>NUCLEOTIDE SEQUENCE</scope>
</reference>
<evidence type="ECO:0000259" key="2">
    <source>
        <dbReference type="Pfam" id="PF17746"/>
    </source>
</evidence>
<dbReference type="HAMAP" id="MF_00095">
    <property type="entry name" value="SfsA"/>
    <property type="match status" value="1"/>
</dbReference>
<dbReference type="Gene3D" id="2.40.50.580">
    <property type="match status" value="1"/>
</dbReference>
<dbReference type="EMBL" id="UINC01003476">
    <property type="protein sequence ID" value="SVA06651.1"/>
    <property type="molecule type" value="Genomic_DNA"/>
</dbReference>
<organism evidence="3">
    <name type="scientific">marine metagenome</name>
    <dbReference type="NCBI Taxonomy" id="408172"/>
    <lineage>
        <taxon>unclassified sequences</taxon>
        <taxon>metagenomes</taxon>
        <taxon>ecological metagenomes</taxon>
    </lineage>
</organism>
<dbReference type="CDD" id="cd22359">
    <property type="entry name" value="SfsA-like_bacterial"/>
    <property type="match status" value="1"/>
</dbReference>
<dbReference type="GO" id="GO:0003677">
    <property type="term" value="F:DNA binding"/>
    <property type="evidence" value="ECO:0007669"/>
    <property type="project" value="InterPro"/>
</dbReference>
<dbReference type="InterPro" id="IPR040452">
    <property type="entry name" value="SfsA_C"/>
</dbReference>
<evidence type="ECO:0000313" key="3">
    <source>
        <dbReference type="EMBL" id="SVA06651.1"/>
    </source>
</evidence>
<feature type="non-terminal residue" evidence="3">
    <location>
        <position position="1"/>
    </location>
</feature>
<evidence type="ECO:0000259" key="1">
    <source>
        <dbReference type="Pfam" id="PF03749"/>
    </source>
</evidence>
<dbReference type="PANTHER" id="PTHR30545:SF2">
    <property type="entry name" value="SUGAR FERMENTATION STIMULATION PROTEIN A"/>
    <property type="match status" value="1"/>
</dbReference>
<name>A0A381STL8_9ZZZZ</name>
<dbReference type="Gene3D" id="3.40.1350.60">
    <property type="match status" value="1"/>
</dbReference>
<dbReference type="NCBIfam" id="TIGR00230">
    <property type="entry name" value="sfsA"/>
    <property type="match status" value="1"/>
</dbReference>